<dbReference type="InterPro" id="IPR013130">
    <property type="entry name" value="Fe3_Rdtase_TM_dom"/>
</dbReference>
<feature type="transmembrane region" description="Helical" evidence="5">
    <location>
        <begin position="151"/>
        <end position="169"/>
    </location>
</feature>
<proteinExistence type="predicted"/>
<evidence type="ECO:0000313" key="7">
    <source>
        <dbReference type="EMBL" id="PIP61632.1"/>
    </source>
</evidence>
<feature type="transmembrane region" description="Helical" evidence="5">
    <location>
        <begin position="40"/>
        <end position="58"/>
    </location>
</feature>
<name>A0A2H0BVC1_9BACT</name>
<gene>
    <name evidence="7" type="ORF">COW99_03245</name>
</gene>
<dbReference type="GO" id="GO:0016020">
    <property type="term" value="C:membrane"/>
    <property type="evidence" value="ECO:0007669"/>
    <property type="project" value="UniProtKB-SubCell"/>
</dbReference>
<feature type="transmembrane region" description="Helical" evidence="5">
    <location>
        <begin position="116"/>
        <end position="139"/>
    </location>
</feature>
<dbReference type="Pfam" id="PF01794">
    <property type="entry name" value="Ferric_reduct"/>
    <property type="match status" value="1"/>
</dbReference>
<dbReference type="EMBL" id="PCTA01000022">
    <property type="protein sequence ID" value="PIP61632.1"/>
    <property type="molecule type" value="Genomic_DNA"/>
</dbReference>
<comment type="subcellular location">
    <subcellularLocation>
        <location evidence="1">Membrane</location>
        <topology evidence="1">Multi-pass membrane protein</topology>
    </subcellularLocation>
</comment>
<evidence type="ECO:0000256" key="3">
    <source>
        <dbReference type="ARBA" id="ARBA00022989"/>
    </source>
</evidence>
<evidence type="ECO:0000256" key="1">
    <source>
        <dbReference type="ARBA" id="ARBA00004141"/>
    </source>
</evidence>
<comment type="caution">
    <text evidence="7">The sequence shown here is derived from an EMBL/GenBank/DDBJ whole genome shotgun (WGS) entry which is preliminary data.</text>
</comment>
<evidence type="ECO:0000259" key="6">
    <source>
        <dbReference type="Pfam" id="PF01794"/>
    </source>
</evidence>
<evidence type="ECO:0000256" key="5">
    <source>
        <dbReference type="SAM" id="Phobius"/>
    </source>
</evidence>
<feature type="transmembrane region" description="Helical" evidence="5">
    <location>
        <begin position="79"/>
        <end position="101"/>
    </location>
</feature>
<evidence type="ECO:0000256" key="2">
    <source>
        <dbReference type="ARBA" id="ARBA00022692"/>
    </source>
</evidence>
<reference evidence="7 8" key="1">
    <citation type="submission" date="2017-09" db="EMBL/GenBank/DDBJ databases">
        <title>Depth-based differentiation of microbial function through sediment-hosted aquifers and enrichment of novel symbionts in the deep terrestrial subsurface.</title>
        <authorList>
            <person name="Probst A.J."/>
            <person name="Ladd B."/>
            <person name="Jarett J.K."/>
            <person name="Geller-Mcgrath D.E."/>
            <person name="Sieber C.M."/>
            <person name="Emerson J.B."/>
            <person name="Anantharaman K."/>
            <person name="Thomas B.C."/>
            <person name="Malmstrom R."/>
            <person name="Stieglmeier M."/>
            <person name="Klingl A."/>
            <person name="Woyke T."/>
            <person name="Ryan C.M."/>
            <person name="Banfield J.F."/>
        </authorList>
    </citation>
    <scope>NUCLEOTIDE SEQUENCE [LARGE SCALE GENOMIC DNA]</scope>
    <source>
        <strain evidence="7">CG22_combo_CG10-13_8_21_14_all_38_20</strain>
    </source>
</reference>
<evidence type="ECO:0000313" key="8">
    <source>
        <dbReference type="Proteomes" id="UP000231246"/>
    </source>
</evidence>
<keyword evidence="4 5" id="KW-0472">Membrane</keyword>
<feature type="transmembrane region" description="Helical" evidence="5">
    <location>
        <begin position="7"/>
        <end position="28"/>
    </location>
</feature>
<protein>
    <recommendedName>
        <fullName evidence="6">Ferric oxidoreductase domain-containing protein</fullName>
    </recommendedName>
</protein>
<dbReference type="AlphaFoldDB" id="A0A2H0BVC1"/>
<organism evidence="7 8">
    <name type="scientific">Candidatus Roizmanbacteria bacterium CG22_combo_CG10-13_8_21_14_all_38_20</name>
    <dbReference type="NCBI Taxonomy" id="1974862"/>
    <lineage>
        <taxon>Bacteria</taxon>
        <taxon>Candidatus Roizmaniibacteriota</taxon>
    </lineage>
</organism>
<keyword evidence="2 5" id="KW-0812">Transmembrane</keyword>
<sequence>MKKGAGFTNYLIYISILLTILPFLLLLTKTDTLSGFGARFANISGLIGAVLMLWQVLLSSRIVVKKLAQYRISSIKLHIFMGTYGFFFIMTHPILELLVYGEKISFLFFPDLSNNFGIYVAFGRSALYLYLFVWISSALMRNKIPYKLWKYLHYLSYPSLALIFIHAAKVGTLLNTYPLRYYWIFLAAVYAIFVVLRLLYWLNSRLFSSSKASSSAHLE</sequence>
<accession>A0A2H0BVC1</accession>
<evidence type="ECO:0000256" key="4">
    <source>
        <dbReference type="ARBA" id="ARBA00023136"/>
    </source>
</evidence>
<keyword evidence="3 5" id="KW-1133">Transmembrane helix</keyword>
<dbReference type="Proteomes" id="UP000231246">
    <property type="component" value="Unassembled WGS sequence"/>
</dbReference>
<feature type="transmembrane region" description="Helical" evidence="5">
    <location>
        <begin position="181"/>
        <end position="202"/>
    </location>
</feature>
<feature type="domain" description="Ferric oxidoreductase" evidence="6">
    <location>
        <begin position="45"/>
        <end position="163"/>
    </location>
</feature>